<comment type="similarity">
    <text evidence="1">Belongs to the YciI family.</text>
</comment>
<evidence type="ECO:0000259" key="2">
    <source>
        <dbReference type="Pfam" id="PF03795"/>
    </source>
</evidence>
<evidence type="ECO:0000313" key="4">
    <source>
        <dbReference type="Proteomes" id="UP000294555"/>
    </source>
</evidence>
<protein>
    <submittedName>
        <fullName evidence="3">Uncharacterized protein YciI</fullName>
    </submittedName>
</protein>
<evidence type="ECO:0000313" key="3">
    <source>
        <dbReference type="EMBL" id="TCL04250.1"/>
    </source>
</evidence>
<dbReference type="OrthoDB" id="9814407at2"/>
<dbReference type="Pfam" id="PF03795">
    <property type="entry name" value="YCII"/>
    <property type="match status" value="1"/>
</dbReference>
<organism evidence="3 4">
    <name type="scientific">Sodalis ligni</name>
    <dbReference type="NCBI Taxonomy" id="2697027"/>
    <lineage>
        <taxon>Bacteria</taxon>
        <taxon>Pseudomonadati</taxon>
        <taxon>Pseudomonadota</taxon>
        <taxon>Gammaproteobacteria</taxon>
        <taxon>Enterobacterales</taxon>
        <taxon>Bruguierivoracaceae</taxon>
        <taxon>Sodalis</taxon>
    </lineage>
</organism>
<dbReference type="InterPro" id="IPR005545">
    <property type="entry name" value="YCII"/>
</dbReference>
<dbReference type="PANTHER" id="PTHR37828">
    <property type="entry name" value="GSR2449 PROTEIN"/>
    <property type="match status" value="1"/>
</dbReference>
<dbReference type="PANTHER" id="PTHR37828:SF1">
    <property type="entry name" value="YCII-RELATED DOMAIN-CONTAINING PROTEIN"/>
    <property type="match status" value="1"/>
</dbReference>
<dbReference type="Proteomes" id="UP000294555">
    <property type="component" value="Unassembled WGS sequence"/>
</dbReference>
<dbReference type="InterPro" id="IPR011008">
    <property type="entry name" value="Dimeric_a/b-barrel"/>
</dbReference>
<accession>A0A4R1NJ66</accession>
<reference evidence="3 4" key="1">
    <citation type="submission" date="2019-02" db="EMBL/GenBank/DDBJ databases">
        <title>Investigation of anaerobic lignin degradation for improved lignocellulosic biofuels.</title>
        <authorList>
            <person name="Deangelis K."/>
        </authorList>
    </citation>
    <scope>NUCLEOTIDE SEQUENCE [LARGE SCALE GENOMIC DNA]</scope>
    <source>
        <strain evidence="3 4">159R</strain>
    </source>
</reference>
<dbReference type="AlphaFoldDB" id="A0A4R1NJ66"/>
<evidence type="ECO:0000256" key="1">
    <source>
        <dbReference type="ARBA" id="ARBA00007689"/>
    </source>
</evidence>
<feature type="domain" description="YCII-related" evidence="2">
    <location>
        <begin position="1"/>
        <end position="79"/>
    </location>
</feature>
<name>A0A4R1NJ66_9GAMM</name>
<proteinExistence type="inferred from homology"/>
<sequence>MFIVELTYEEPIEKVEELLEGHIAWLKEFYAAGVFIASGRKIPRNGGIIFTKSMDRSELNTVLSSDPFNAVANYKVTEFLPSMTIPSLEELKTI</sequence>
<gene>
    <name evidence="3" type="ORF">EZJ58_2363</name>
</gene>
<keyword evidence="4" id="KW-1185">Reference proteome</keyword>
<dbReference type="EMBL" id="SJOI01000001">
    <property type="protein sequence ID" value="TCL04250.1"/>
    <property type="molecule type" value="Genomic_DNA"/>
</dbReference>
<comment type="caution">
    <text evidence="3">The sequence shown here is derived from an EMBL/GenBank/DDBJ whole genome shotgun (WGS) entry which is preliminary data.</text>
</comment>
<dbReference type="RefSeq" id="WP_132923042.1">
    <property type="nucleotide sequence ID" value="NZ_SJOI01000001.1"/>
</dbReference>
<dbReference type="SUPFAM" id="SSF54909">
    <property type="entry name" value="Dimeric alpha+beta barrel"/>
    <property type="match status" value="1"/>
</dbReference>